<feature type="compositionally biased region" description="Basic and acidic residues" evidence="1">
    <location>
        <begin position="2077"/>
        <end position="2167"/>
    </location>
</feature>
<reference evidence="3 4" key="1">
    <citation type="submission" date="2015-08" db="EMBL/GenBank/DDBJ databases">
        <title>The genome of the Asian arowana (Scleropages formosus).</title>
        <authorList>
            <person name="Tan M.H."/>
            <person name="Gan H.M."/>
            <person name="Croft L.J."/>
            <person name="Austin C.M."/>
        </authorList>
    </citation>
    <scope>NUCLEOTIDE SEQUENCE [LARGE SCALE GENOMIC DNA]</scope>
    <source>
        <strain evidence="3">Aro1</strain>
    </source>
</reference>
<feature type="compositionally biased region" description="Basic and acidic residues" evidence="1">
    <location>
        <begin position="1393"/>
        <end position="1406"/>
    </location>
</feature>
<comment type="caution">
    <text evidence="3">The sequence shown here is derived from an EMBL/GenBank/DDBJ whole genome shotgun (WGS) entry which is preliminary data.</text>
</comment>
<dbReference type="PROSITE" id="PS51321">
    <property type="entry name" value="TFIIS_CENTRAL"/>
    <property type="match status" value="1"/>
</dbReference>
<feature type="compositionally biased region" description="Pro residues" evidence="1">
    <location>
        <begin position="1715"/>
        <end position="1732"/>
    </location>
</feature>
<evidence type="ECO:0000313" key="4">
    <source>
        <dbReference type="Proteomes" id="UP000034805"/>
    </source>
</evidence>
<feature type="compositionally biased region" description="Basic and acidic residues" evidence="1">
    <location>
        <begin position="716"/>
        <end position="725"/>
    </location>
</feature>
<feature type="compositionally biased region" description="Basic and acidic residues" evidence="1">
    <location>
        <begin position="1986"/>
        <end position="1999"/>
    </location>
</feature>
<feature type="compositionally biased region" description="Basic and acidic residues" evidence="1">
    <location>
        <begin position="311"/>
        <end position="323"/>
    </location>
</feature>
<feature type="compositionally biased region" description="Polar residues" evidence="1">
    <location>
        <begin position="1215"/>
        <end position="1235"/>
    </location>
</feature>
<feature type="compositionally biased region" description="Basic and acidic residues" evidence="1">
    <location>
        <begin position="218"/>
        <end position="231"/>
    </location>
</feature>
<dbReference type="GO" id="GO:0005634">
    <property type="term" value="C:nucleus"/>
    <property type="evidence" value="ECO:0007669"/>
    <property type="project" value="TreeGrafter"/>
</dbReference>
<dbReference type="SUPFAM" id="SSF46942">
    <property type="entry name" value="Elongation factor TFIIS domain 2"/>
    <property type="match status" value="1"/>
</dbReference>
<organism evidence="3 4">
    <name type="scientific">Scleropages formosus</name>
    <name type="common">Asian bonytongue</name>
    <name type="synonym">Osteoglossum formosum</name>
    <dbReference type="NCBI Taxonomy" id="113540"/>
    <lineage>
        <taxon>Eukaryota</taxon>
        <taxon>Metazoa</taxon>
        <taxon>Chordata</taxon>
        <taxon>Craniata</taxon>
        <taxon>Vertebrata</taxon>
        <taxon>Euteleostomi</taxon>
        <taxon>Actinopterygii</taxon>
        <taxon>Neopterygii</taxon>
        <taxon>Teleostei</taxon>
        <taxon>Osteoglossocephala</taxon>
        <taxon>Osteoglossomorpha</taxon>
        <taxon>Osteoglossiformes</taxon>
        <taxon>Osteoglossidae</taxon>
        <taxon>Scleropages</taxon>
    </lineage>
</organism>
<feature type="compositionally biased region" description="Polar residues" evidence="1">
    <location>
        <begin position="1247"/>
        <end position="1258"/>
    </location>
</feature>
<dbReference type="InterPro" id="IPR011011">
    <property type="entry name" value="Znf_FYVE_PHD"/>
</dbReference>
<feature type="compositionally biased region" description="Polar residues" evidence="1">
    <location>
        <begin position="1499"/>
        <end position="1513"/>
    </location>
</feature>
<feature type="compositionally biased region" description="Pro residues" evidence="1">
    <location>
        <begin position="1665"/>
        <end position="1676"/>
    </location>
</feature>
<feature type="compositionally biased region" description="Basic and acidic residues" evidence="1">
    <location>
        <begin position="1459"/>
        <end position="1470"/>
    </location>
</feature>
<dbReference type="SUPFAM" id="SSF57903">
    <property type="entry name" value="FYVE/PHD zinc finger"/>
    <property type="match status" value="1"/>
</dbReference>
<feature type="region of interest" description="Disordered" evidence="1">
    <location>
        <begin position="385"/>
        <end position="409"/>
    </location>
</feature>
<feature type="compositionally biased region" description="Polar residues" evidence="1">
    <location>
        <begin position="1407"/>
        <end position="1419"/>
    </location>
</feature>
<feature type="compositionally biased region" description="Basic and acidic residues" evidence="1">
    <location>
        <begin position="1482"/>
        <end position="1498"/>
    </location>
</feature>
<feature type="region of interest" description="Disordered" evidence="1">
    <location>
        <begin position="1646"/>
        <end position="2167"/>
    </location>
</feature>
<feature type="compositionally biased region" description="Pro residues" evidence="1">
    <location>
        <begin position="578"/>
        <end position="593"/>
    </location>
</feature>
<feature type="region of interest" description="Disordered" evidence="1">
    <location>
        <begin position="926"/>
        <end position="968"/>
    </location>
</feature>
<feature type="region of interest" description="Disordered" evidence="1">
    <location>
        <begin position="1591"/>
        <end position="1624"/>
    </location>
</feature>
<dbReference type="Pfam" id="PF07744">
    <property type="entry name" value="SPOC"/>
    <property type="match status" value="1"/>
</dbReference>
<dbReference type="GO" id="GO:0006351">
    <property type="term" value="P:DNA-templated transcription"/>
    <property type="evidence" value="ECO:0007669"/>
    <property type="project" value="InterPro"/>
</dbReference>
<feature type="region of interest" description="Disordered" evidence="1">
    <location>
        <begin position="279"/>
        <end position="323"/>
    </location>
</feature>
<dbReference type="Proteomes" id="UP000034805">
    <property type="component" value="Unassembled WGS sequence"/>
</dbReference>
<feature type="compositionally biased region" description="Low complexity" evidence="1">
    <location>
        <begin position="468"/>
        <end position="490"/>
    </location>
</feature>
<dbReference type="Gene3D" id="3.30.40.10">
    <property type="entry name" value="Zinc/RING finger domain, C3HC4 (zinc finger)"/>
    <property type="match status" value="1"/>
</dbReference>
<feature type="compositionally biased region" description="Basic and acidic residues" evidence="1">
    <location>
        <begin position="385"/>
        <end position="397"/>
    </location>
</feature>
<feature type="compositionally biased region" description="Basic and acidic residues" evidence="1">
    <location>
        <begin position="852"/>
        <end position="864"/>
    </location>
</feature>
<feature type="compositionally biased region" description="Polar residues" evidence="1">
    <location>
        <begin position="1700"/>
        <end position="1711"/>
    </location>
</feature>
<dbReference type="FunFam" id="1.10.472.30:FF:000002">
    <property type="entry name" value="Death-inducer obliterator 1"/>
    <property type="match status" value="1"/>
</dbReference>
<protein>
    <submittedName>
        <fullName evidence="3">Death-inducer obliterator 1-like</fullName>
    </submittedName>
</protein>
<dbReference type="PANTHER" id="PTHR11477">
    <property type="entry name" value="TRANSCRIPTION FACTOR S-II ZINC FINGER DOMAIN-CONTAINING PROTEIN"/>
    <property type="match status" value="1"/>
</dbReference>
<feature type="region of interest" description="Disordered" evidence="1">
    <location>
        <begin position="1393"/>
        <end position="1419"/>
    </location>
</feature>
<dbReference type="InterPro" id="IPR012921">
    <property type="entry name" value="SPOC_C"/>
</dbReference>
<accession>A0A0P7UCM2</accession>
<evidence type="ECO:0000259" key="2">
    <source>
        <dbReference type="PROSITE" id="PS51321"/>
    </source>
</evidence>
<feature type="compositionally biased region" description="Pro residues" evidence="1">
    <location>
        <begin position="1788"/>
        <end position="1808"/>
    </location>
</feature>
<dbReference type="PANTHER" id="PTHR11477:SF13">
    <property type="entry name" value="DEATH-INDUCER OBLITERATOR 1"/>
    <property type="match status" value="1"/>
</dbReference>
<feature type="compositionally biased region" description="Polar residues" evidence="1">
    <location>
        <begin position="1354"/>
        <end position="1369"/>
    </location>
</feature>
<feature type="region of interest" description="Disordered" evidence="1">
    <location>
        <begin position="1"/>
        <end position="250"/>
    </location>
</feature>
<name>A0A0P7UCM2_SCLFO</name>
<feature type="region of interest" description="Disordered" evidence="1">
    <location>
        <begin position="716"/>
        <end position="801"/>
    </location>
</feature>
<feature type="region of interest" description="Disordered" evidence="1">
    <location>
        <begin position="445"/>
        <end position="501"/>
    </location>
</feature>
<feature type="compositionally biased region" description="Basic and acidic residues" evidence="1">
    <location>
        <begin position="448"/>
        <end position="463"/>
    </location>
</feature>
<evidence type="ECO:0000256" key="1">
    <source>
        <dbReference type="SAM" id="MobiDB-lite"/>
    </source>
</evidence>
<feature type="region of interest" description="Disordered" evidence="1">
    <location>
        <begin position="1346"/>
        <end position="1371"/>
    </location>
</feature>
<feature type="compositionally biased region" description="Basic and acidic residues" evidence="1">
    <location>
        <begin position="34"/>
        <end position="58"/>
    </location>
</feature>
<dbReference type="STRING" id="113540.ENSSFOP00015007276"/>
<feature type="compositionally biased region" description="Acidic residues" evidence="1">
    <location>
        <begin position="1283"/>
        <end position="1300"/>
    </location>
</feature>
<feature type="region of interest" description="Disordered" evidence="1">
    <location>
        <begin position="539"/>
        <end position="618"/>
    </location>
</feature>
<feature type="non-terminal residue" evidence="3">
    <location>
        <position position="2167"/>
    </location>
</feature>
<dbReference type="Pfam" id="PF07500">
    <property type="entry name" value="TFIIS_M"/>
    <property type="match status" value="1"/>
</dbReference>
<feature type="compositionally biased region" description="Basic and acidic residues" evidence="1">
    <location>
        <begin position="181"/>
        <end position="193"/>
    </location>
</feature>
<feature type="compositionally biased region" description="Basic and acidic residues" evidence="1">
    <location>
        <begin position="1130"/>
        <end position="1143"/>
    </location>
</feature>
<dbReference type="InterPro" id="IPR036575">
    <property type="entry name" value="TFIIS_cen_dom_sf"/>
</dbReference>
<feature type="region of interest" description="Disordered" evidence="1">
    <location>
        <begin position="1209"/>
        <end position="1317"/>
    </location>
</feature>
<feature type="compositionally biased region" description="Polar residues" evidence="1">
    <location>
        <begin position="125"/>
        <end position="138"/>
    </location>
</feature>
<feature type="region of interest" description="Disordered" evidence="1">
    <location>
        <begin position="830"/>
        <end position="913"/>
    </location>
</feature>
<proteinExistence type="predicted"/>
<feature type="compositionally biased region" description="Acidic residues" evidence="1">
    <location>
        <begin position="171"/>
        <end position="180"/>
    </location>
</feature>
<dbReference type="Gene3D" id="1.10.472.30">
    <property type="entry name" value="Transcription elongation factor S-II, central domain"/>
    <property type="match status" value="1"/>
</dbReference>
<feature type="non-terminal residue" evidence="3">
    <location>
        <position position="1"/>
    </location>
</feature>
<feature type="compositionally biased region" description="Pro residues" evidence="1">
    <location>
        <begin position="959"/>
        <end position="968"/>
    </location>
</feature>
<feature type="compositionally biased region" description="Pro residues" evidence="1">
    <location>
        <begin position="600"/>
        <end position="613"/>
    </location>
</feature>
<feature type="compositionally biased region" description="Low complexity" evidence="1">
    <location>
        <begin position="780"/>
        <end position="794"/>
    </location>
</feature>
<dbReference type="InterPro" id="IPR013083">
    <property type="entry name" value="Znf_RING/FYVE/PHD"/>
</dbReference>
<feature type="compositionally biased region" description="Low complexity" evidence="1">
    <location>
        <begin position="1184"/>
        <end position="1195"/>
    </location>
</feature>
<sequence>IFFAMEESVGPEPGQDPMDVASQETVSTVEEKEEPSHGDTDKVEEREKPTKAVSEFKKTWGFRRTTIAKREMPGDPDTQEGKSAPVRRSGRQAKRTDKLEEFLSTAKRGRGGRRSAPGHLENWDPPSQTPTDGETASEASFDGNAPADERKQSRASSRKKPAKGGSVSEDGSSENEDSTETIEKGQQKGKDGDGMEPQQPEQGSTEGVEEETNVESESSEKPTVEAGDRRATGSPAQAAGKDSTPKWFHGDCVGITEARGRLLERNGEDYICPNCTVHKSQATSPADSNKRSSRRSQQSCLPEQTAPPGGAEEKASEDLGIKGRIEKATNPSGKKKIKIFQPTVEATSLPKCIGPGCDKNALPDSVYCGNDCILKHAAAAMKSITDVKEPKPKEKAKLKAQRKPTTRGSAKVGLHSFATILELICLLYITLTEPQAAAIASSVFNKSSGKESDGAESEKEATARRRSSTGSSTSSKGGKQPLGSGGSKPASKGKKPILQPAMGLRAGKKLALASGKALKHPKPIPAPLPAAVTTAAASSSAVPPSSRHHVTGALRVTKTTFTIPKKQPKQEPSQSGGPPRPSPPAVPLAPPAPSISAPTSRPPQPAPSQPQPQPNNQIRQNIRRSLTEILYKRVSDSDDLTISESEVGKLAVNIEKEMFNLFLNTDNKYKNKYRSIMFNLKDPKNKGLFYRVIGSEVTPFKLVRLSPEELLSREISEWRQRDTPEPKAQSGQPKPGVKTEPAPDVDMEESPPVSDGDVCMAATSQSPRMASAADQEEARQATASTPAAAAKPTQETTSAPVPDIFSSMLKDTTAEHRAHLFDLNCKICTGQKSADEEPPPKKPKITTSSTSKKAEAKVKPEPRPSKAGGATADAIPASVPTQGAETPIMESPASPEDAGASASSVSATSPSYVPPVTIPAVSSVTITRRDPRTAGYRPPVSTPVPPVSEASPDNKMVTPPLPPPPPAPKSILLKPASSPDTRFFGLPGTSMIESHSPPESETTVFLSQQEMMWKGFINMHTVAKFVTKAYLVSGSFEYLKEDLPDTIHIGGRISPHTVWDYVGKLKTSVSKELCLIRFHPATEEEEVAYVSLFSYFSSRRRFVPRTPFQPNSCPLMGQKDKKRSAAPVEGEEKRSKIQIRDTDDTTFPKPAALAKAEVKPEKAQRLSTDTVISTTPPGSPPPISSTESSSSSLPTPSVLSIISSIKPVSLASGKDSPSTSVPATGPTTTPLQTILKTLFGKKKPDSDSTMSPSEQISADITVPPAPLLDPIVQQFGQIHNEKEVEEDEDDRPYDPEEEYDPGISYGSKTASATDKALVTSKPPEAIITDVDDVAYDPEDETIFDEVRGGVPDLSGQTKMKSSADNSSIALSGGSSLLTEQQKMLEELNMQIEEQKRQLEEQEESIRQQRASVGASQFSVSDTLIPQASKSLLANSQLLQLGKKVEELVTKTPAAPVINQRRDPRQSRDPRQAAASQRQTTDSVEKEEISAVTPTEDKQTTQTDASQVETSQPAEETHSESVPFLEPENTEISIPLLGEKIDPDMEDNSFVEPPVKMSPDTTKAEIESNPYTAWPNSASILKAKELSSLEHSHDLPAPQQSPTSYYSGHMTAAPSGPLSGISQDMAAGNPSLVDVQASHIPQMGMINPDFGPAQEIPAHIPFQPSLGPPPMQGPPPLQTEGDQSQYRDPTQYGPPGPYPAYQNQWGGSQQQFEGPRGPPSQPIMGPRGPPPFQPLGQRGLPPQMFDSPIGSIPAQHMGPRGPPPAQFIEGHGPPPPFDGQNGPLQPRFNGPPPPFSFSGPRGPPPPFTGPPLGHFENRAPLSSHLAGARGPPPPQYGDLGPQKALLDTPRGPEDHSYDGSGGGYQQGLEPHQGETPSHVYRESQTPSQAPPYRGPPLNQFEGRRGPTSDMGGQRYPPPNRFGGPGAPSPHLHNQRMPSPPHRGSFEDPSTPHPAEFQCQRGPASSQFGGPRGPPLSHFADSRGQPRFRFEGPPHPPEVRPLRHSGPLLPTPPEGPIQLSSRMGHSPDPHREDHWRDSPDVRRRSSTREDSEQRSNGDRPGRFEGGHRDREGLQGPSRGSEERQREGPEDRRRDRDAGRPWDRNSGKPWSRERDWDRGRERDWERDRSRGRDTDRHREGDGEKRRDRDRDRDRGRDRDRDRDSDRRDYD</sequence>
<feature type="region of interest" description="Disordered" evidence="1">
    <location>
        <begin position="1448"/>
        <end position="1528"/>
    </location>
</feature>
<dbReference type="EMBL" id="JARO02002822">
    <property type="protein sequence ID" value="KPP71842.1"/>
    <property type="molecule type" value="Genomic_DNA"/>
</dbReference>
<feature type="compositionally biased region" description="Low complexity" evidence="1">
    <location>
        <begin position="900"/>
        <end position="911"/>
    </location>
</feature>
<dbReference type="InterPro" id="IPR003618">
    <property type="entry name" value="TFIIS_cen_dom"/>
</dbReference>
<gene>
    <name evidence="3" type="ORF">Z043_109203</name>
</gene>
<feature type="domain" description="TFIIS central" evidence="2">
    <location>
        <begin position="618"/>
        <end position="738"/>
    </location>
</feature>
<feature type="compositionally biased region" description="Basic and acidic residues" evidence="1">
    <location>
        <begin position="2023"/>
        <end position="2070"/>
    </location>
</feature>
<feature type="region of interest" description="Disordered" evidence="1">
    <location>
        <begin position="1107"/>
        <end position="1195"/>
    </location>
</feature>
<evidence type="ECO:0000313" key="3">
    <source>
        <dbReference type="EMBL" id="KPP71842.1"/>
    </source>
</evidence>
<dbReference type="SMART" id="SM00510">
    <property type="entry name" value="TFS2M"/>
    <property type="match status" value="1"/>
</dbReference>